<dbReference type="EMBL" id="AP024545">
    <property type="protein sequence ID" value="BCT91024.1"/>
    <property type="molecule type" value="Genomic_DNA"/>
</dbReference>
<dbReference type="Pfam" id="PF06841">
    <property type="entry name" value="Phage_T4_gp19"/>
    <property type="match status" value="1"/>
</dbReference>
<evidence type="ECO:0000313" key="2">
    <source>
        <dbReference type="Proteomes" id="UP000681317"/>
    </source>
</evidence>
<reference evidence="1 2" key="1">
    <citation type="submission" date="2021-03" db="EMBL/GenBank/DDBJ databases">
        <title>Complete Genome Sequences of Two Lysobacter Strains Isolated from Sea Water (Lysobacter caseinilyticus) and Soil (Lysobacter helvus) in South Korea.</title>
        <authorList>
            <person name="Watanabe Y."/>
            <person name="Arakawa K."/>
        </authorList>
    </citation>
    <scope>NUCLEOTIDE SEQUENCE [LARGE SCALE GENOMIC DNA]</scope>
    <source>
        <strain evidence="1 2">KVB24</strain>
    </source>
</reference>
<accession>A0ABM7Q1F1</accession>
<keyword evidence="2" id="KW-1185">Reference proteome</keyword>
<proteinExistence type="predicted"/>
<dbReference type="InterPro" id="IPR010667">
    <property type="entry name" value="Phage_T4_Gp19"/>
</dbReference>
<dbReference type="PANTHER" id="PTHR38009">
    <property type="entry name" value="CONSERVED HYPOTHETICAL PHAGE TAIL PROTEIN"/>
    <property type="match status" value="1"/>
</dbReference>
<organism evidence="1 2">
    <name type="scientific">Noviluteimonas caseinilytica</name>
    <dbReference type="NCBI Taxonomy" id="2675101"/>
    <lineage>
        <taxon>Bacteria</taxon>
        <taxon>Pseudomonadati</taxon>
        <taxon>Pseudomonadota</taxon>
        <taxon>Gammaproteobacteria</taxon>
        <taxon>Lysobacterales</taxon>
        <taxon>Lysobacteraceae</taxon>
        <taxon>Noviluteimonas</taxon>
    </lineage>
</organism>
<gene>
    <name evidence="1" type="ORF">LYSCAS_00480</name>
</gene>
<dbReference type="PANTHER" id="PTHR38009:SF1">
    <property type="entry name" value="CONSERVED HYPOTHETICAL PHAGE TAIL PROTEIN"/>
    <property type="match status" value="1"/>
</dbReference>
<dbReference type="NCBIfam" id="TIGR02241">
    <property type="entry name" value="conserved hypothetical phage tail region protein"/>
    <property type="match status" value="1"/>
</dbReference>
<name>A0ABM7Q1F1_9GAMM</name>
<dbReference type="Proteomes" id="UP000681317">
    <property type="component" value="Chromosome"/>
</dbReference>
<evidence type="ECO:0000313" key="1">
    <source>
        <dbReference type="EMBL" id="BCT91024.1"/>
    </source>
</evidence>
<protein>
    <submittedName>
        <fullName evidence="1">Phage tail protein</fullName>
    </submittedName>
</protein>
<dbReference type="RefSeq" id="WP_213435062.1">
    <property type="nucleotide sequence ID" value="NZ_AP024545.1"/>
</dbReference>
<dbReference type="InterPro" id="IPR011747">
    <property type="entry name" value="CHP02241"/>
</dbReference>
<sequence>MARIDPLRNFRYRLEIDSITQANFSEVNIGETTIDAVDYREGTDPPHVRKLSGLTKYGNITLKWGLFVGANALDLYKWHTEISSGQVKDKRRKVVIVVQDEAGADAARFVVSDAWPIKYDPSDLNAKGSEVMIETLELVNEGIERVK</sequence>